<proteinExistence type="predicted"/>
<keyword evidence="2" id="KW-0464">Manganese</keyword>
<organism evidence="3">
    <name type="scientific">Acyrthosiphon pisum</name>
    <name type="common">Pea aphid</name>
    <dbReference type="NCBI Taxonomy" id="7029"/>
    <lineage>
        <taxon>Eukaryota</taxon>
        <taxon>Metazoa</taxon>
        <taxon>Ecdysozoa</taxon>
        <taxon>Arthropoda</taxon>
        <taxon>Hexapoda</taxon>
        <taxon>Insecta</taxon>
        <taxon>Pterygota</taxon>
        <taxon>Neoptera</taxon>
        <taxon>Paraneoptera</taxon>
        <taxon>Hemiptera</taxon>
        <taxon>Sternorrhyncha</taxon>
        <taxon>Aphidomorpha</taxon>
        <taxon>Aphidoidea</taxon>
        <taxon>Aphididae</taxon>
        <taxon>Macrosiphini</taxon>
        <taxon>Acyrthosiphon</taxon>
    </lineage>
</organism>
<evidence type="ECO:0000256" key="2">
    <source>
        <dbReference type="ARBA" id="ARBA00023211"/>
    </source>
</evidence>
<dbReference type="InterPro" id="IPR009164">
    <property type="entry name" value="FBPtase_class3"/>
</dbReference>
<evidence type="ECO:0008006" key="4">
    <source>
        <dbReference type="Google" id="ProtNLM"/>
    </source>
</evidence>
<sequence>DIYDRGPEPDKIMETLINYHSVDIQWGNHDVLWIGAYAGSKVCLANILRICARYDNLDIIEDAYGINLRPLVNLAEKYYGDNAAFHPKKHADKELSEEEKLQITKIHQAIAIIQFKLESPIIKRRPSFDMEERLLLEKVNYDNNKITIYGQTYQLENTCFETVDPTNPAQLNEEEEEVINKLLLSVQESEKLKRHMNFLMKKDEQGNMEEMEIDGKVYNGRELLDQFEYHIRNSFSRKHETDDLSTDLIWYLWTGKYSSLFGKRAMTTEDSDMCRKMLEEFDLDPEQGRIINGHTPVKEIDGENPIKANGKMIVIDGGFSKAYQSTTGIAGYTLLYNSFGMQLVAHKHFGTKENVLLNGADELSRFDVL</sequence>
<evidence type="ECO:0000313" key="3">
    <source>
        <dbReference type="EnsemblMetazoa" id="XP_016664654.1"/>
    </source>
</evidence>
<dbReference type="EnsemblMetazoa" id="XM_016809165.1">
    <property type="protein sequence ID" value="XP_016664654.1"/>
    <property type="gene ID" value="LOC107885507"/>
</dbReference>
<dbReference type="Pfam" id="PF06874">
    <property type="entry name" value="FBPase_2"/>
    <property type="match status" value="2"/>
</dbReference>
<protein>
    <recommendedName>
        <fullName evidence="4">Fructose-bisphosphatase</fullName>
    </recommendedName>
</protein>
<accession>A0A8R2D819</accession>
<keyword evidence="1" id="KW-0378">Hydrolase</keyword>
<dbReference type="GO" id="GO:0006094">
    <property type="term" value="P:gluconeogenesis"/>
    <property type="evidence" value="ECO:0007669"/>
    <property type="project" value="InterPro"/>
</dbReference>
<name>A0A8R2D819_ACYPI</name>
<dbReference type="GO" id="GO:0042132">
    <property type="term" value="F:fructose 1,6-bisphosphate 1-phosphatase activity"/>
    <property type="evidence" value="ECO:0007669"/>
    <property type="project" value="InterPro"/>
</dbReference>
<evidence type="ECO:0000256" key="1">
    <source>
        <dbReference type="ARBA" id="ARBA00022801"/>
    </source>
</evidence>
<dbReference type="AlphaFoldDB" id="A0A8R2D819"/>
<reference evidence="3" key="1">
    <citation type="submission" date="2022-06" db="UniProtKB">
        <authorList>
            <consortium name="EnsemblMetazoa"/>
        </authorList>
    </citation>
    <scope>IDENTIFICATION</scope>
</reference>